<organism evidence="1 2">
    <name type="scientific">Mycena metata</name>
    <dbReference type="NCBI Taxonomy" id="1033252"/>
    <lineage>
        <taxon>Eukaryota</taxon>
        <taxon>Fungi</taxon>
        <taxon>Dikarya</taxon>
        <taxon>Basidiomycota</taxon>
        <taxon>Agaricomycotina</taxon>
        <taxon>Agaricomycetes</taxon>
        <taxon>Agaricomycetidae</taxon>
        <taxon>Agaricales</taxon>
        <taxon>Marasmiineae</taxon>
        <taxon>Mycenaceae</taxon>
        <taxon>Mycena</taxon>
    </lineage>
</organism>
<accession>A0AAD7HQ53</accession>
<name>A0AAD7HQ53_9AGAR</name>
<proteinExistence type="predicted"/>
<comment type="caution">
    <text evidence="1">The sequence shown here is derived from an EMBL/GenBank/DDBJ whole genome shotgun (WGS) entry which is preliminary data.</text>
</comment>
<evidence type="ECO:0000313" key="1">
    <source>
        <dbReference type="EMBL" id="KAJ7725795.1"/>
    </source>
</evidence>
<dbReference type="EMBL" id="JARKIB010000191">
    <property type="protein sequence ID" value="KAJ7725795.1"/>
    <property type="molecule type" value="Genomic_DNA"/>
</dbReference>
<sequence>MTRVASAANPVYDSRSCGEKSPEILPEITFHKSDETSVMGQEDKRITGMGLVLGMGDEKNGRSAKTFKEARAVVHITGGVEPLADRIYTYTVQPSSISCRNIPRGIGSRRFRDALKFRAINAAERERFEPSFRVREVTNSKGVDECREGRGETELSIFGWIIGRNPSSVVINITLNRTSQDESKIARIVVPSSDQAARPASFVPPPSQFVQKNTLYIQRVTFWESWEVTLKPGTFTAAARTSL</sequence>
<reference evidence="1" key="1">
    <citation type="submission" date="2023-03" db="EMBL/GenBank/DDBJ databases">
        <title>Massive genome expansion in bonnet fungi (Mycena s.s.) driven by repeated elements and novel gene families across ecological guilds.</title>
        <authorList>
            <consortium name="Lawrence Berkeley National Laboratory"/>
            <person name="Harder C.B."/>
            <person name="Miyauchi S."/>
            <person name="Viragh M."/>
            <person name="Kuo A."/>
            <person name="Thoen E."/>
            <person name="Andreopoulos B."/>
            <person name="Lu D."/>
            <person name="Skrede I."/>
            <person name="Drula E."/>
            <person name="Henrissat B."/>
            <person name="Morin E."/>
            <person name="Kohler A."/>
            <person name="Barry K."/>
            <person name="LaButti K."/>
            <person name="Morin E."/>
            <person name="Salamov A."/>
            <person name="Lipzen A."/>
            <person name="Mereny Z."/>
            <person name="Hegedus B."/>
            <person name="Baldrian P."/>
            <person name="Stursova M."/>
            <person name="Weitz H."/>
            <person name="Taylor A."/>
            <person name="Grigoriev I.V."/>
            <person name="Nagy L.G."/>
            <person name="Martin F."/>
            <person name="Kauserud H."/>
        </authorList>
    </citation>
    <scope>NUCLEOTIDE SEQUENCE</scope>
    <source>
        <strain evidence="1">CBHHK182m</strain>
    </source>
</reference>
<dbReference type="AlphaFoldDB" id="A0AAD7HQ53"/>
<dbReference type="Proteomes" id="UP001215598">
    <property type="component" value="Unassembled WGS sequence"/>
</dbReference>
<protein>
    <submittedName>
        <fullName evidence="1">Uncharacterized protein</fullName>
    </submittedName>
</protein>
<gene>
    <name evidence="1" type="ORF">B0H16DRAFT_1781610</name>
</gene>
<keyword evidence="2" id="KW-1185">Reference proteome</keyword>
<evidence type="ECO:0000313" key="2">
    <source>
        <dbReference type="Proteomes" id="UP001215598"/>
    </source>
</evidence>